<evidence type="ECO:0000256" key="1">
    <source>
        <dbReference type="ARBA" id="ARBA00004141"/>
    </source>
</evidence>
<comment type="subcellular location">
    <subcellularLocation>
        <location evidence="1">Membrane</location>
        <topology evidence="1">Multi-pass membrane protein</topology>
    </subcellularLocation>
</comment>
<dbReference type="SMART" id="SM00014">
    <property type="entry name" value="acidPPc"/>
    <property type="match status" value="1"/>
</dbReference>
<evidence type="ECO:0000256" key="2">
    <source>
        <dbReference type="ARBA" id="ARBA00022692"/>
    </source>
</evidence>
<dbReference type="InterPro" id="IPR000326">
    <property type="entry name" value="PAP2/HPO"/>
</dbReference>
<keyword evidence="2 5" id="KW-0812">Transmembrane</keyword>
<dbReference type="EMBL" id="MCFI01000015">
    <property type="protein sequence ID" value="ORY79562.1"/>
    <property type="molecule type" value="Genomic_DNA"/>
</dbReference>
<dbReference type="Proteomes" id="UP000193685">
    <property type="component" value="Unassembled WGS sequence"/>
</dbReference>
<dbReference type="OrthoDB" id="5784at2759"/>
<evidence type="ECO:0000259" key="6">
    <source>
        <dbReference type="SMART" id="SM00014"/>
    </source>
</evidence>
<dbReference type="InterPro" id="IPR036938">
    <property type="entry name" value="PAP2/HPO_sf"/>
</dbReference>
<evidence type="ECO:0000313" key="7">
    <source>
        <dbReference type="EMBL" id="ORY79562.1"/>
    </source>
</evidence>
<dbReference type="Pfam" id="PF14378">
    <property type="entry name" value="PAP2_3"/>
    <property type="match status" value="1"/>
</dbReference>
<dbReference type="OMA" id="CWCTMYL"/>
<evidence type="ECO:0000256" key="3">
    <source>
        <dbReference type="ARBA" id="ARBA00022989"/>
    </source>
</evidence>
<dbReference type="GO" id="GO:0006676">
    <property type="term" value="P:mannosyl diphosphorylinositol ceramide metabolic process"/>
    <property type="evidence" value="ECO:0007669"/>
    <property type="project" value="TreeGrafter"/>
</dbReference>
<dbReference type="CDD" id="cd03386">
    <property type="entry name" value="PAP2_Aur1_like"/>
    <property type="match status" value="1"/>
</dbReference>
<feature type="transmembrane region" description="Helical" evidence="5">
    <location>
        <begin position="36"/>
        <end position="56"/>
    </location>
</feature>
<feature type="transmembrane region" description="Helical" evidence="5">
    <location>
        <begin position="176"/>
        <end position="195"/>
    </location>
</feature>
<dbReference type="InterPro" id="IPR026841">
    <property type="entry name" value="Aur1/Ipt1"/>
</dbReference>
<accession>A0A1Y2F6N8</accession>
<protein>
    <recommendedName>
        <fullName evidence="6">Phosphatidic acid phosphatase type 2/haloperoxidase domain-containing protein</fullName>
    </recommendedName>
</protein>
<feature type="non-terminal residue" evidence="7">
    <location>
        <position position="1"/>
    </location>
</feature>
<evidence type="ECO:0000256" key="4">
    <source>
        <dbReference type="ARBA" id="ARBA00023136"/>
    </source>
</evidence>
<dbReference type="PANTHER" id="PTHR31310">
    <property type="match status" value="1"/>
</dbReference>
<name>A0A1Y2F6N8_PROLT</name>
<dbReference type="RefSeq" id="XP_040723933.1">
    <property type="nucleotide sequence ID" value="XM_040867420.1"/>
</dbReference>
<keyword evidence="4 5" id="KW-0472">Membrane</keyword>
<evidence type="ECO:0000313" key="8">
    <source>
        <dbReference type="Proteomes" id="UP000193685"/>
    </source>
</evidence>
<dbReference type="FunFam" id="1.20.144.10:FF:000015">
    <property type="entry name" value="Aureobasidin resistance protein Aur1"/>
    <property type="match status" value="1"/>
</dbReference>
<dbReference type="GO" id="GO:0070916">
    <property type="term" value="C:inositol phosphoceramide synthase complex"/>
    <property type="evidence" value="ECO:0007669"/>
    <property type="project" value="TreeGrafter"/>
</dbReference>
<feature type="transmembrane region" description="Helical" evidence="5">
    <location>
        <begin position="117"/>
        <end position="135"/>
    </location>
</feature>
<keyword evidence="8" id="KW-1185">Reference proteome</keyword>
<gene>
    <name evidence="7" type="ORF">BCR37DRAFT_342207</name>
</gene>
<reference evidence="7 8" key="1">
    <citation type="submission" date="2016-07" db="EMBL/GenBank/DDBJ databases">
        <title>Pervasive Adenine N6-methylation of Active Genes in Fungi.</title>
        <authorList>
            <consortium name="DOE Joint Genome Institute"/>
            <person name="Mondo S.J."/>
            <person name="Dannebaum R.O."/>
            <person name="Kuo R.C."/>
            <person name="Labutti K."/>
            <person name="Haridas S."/>
            <person name="Kuo A."/>
            <person name="Salamov A."/>
            <person name="Ahrendt S.R."/>
            <person name="Lipzen A."/>
            <person name="Sullivan W."/>
            <person name="Andreopoulos W.B."/>
            <person name="Clum A."/>
            <person name="Lindquist E."/>
            <person name="Daum C."/>
            <person name="Ramamoorthy G.K."/>
            <person name="Gryganskyi A."/>
            <person name="Culley D."/>
            <person name="Magnuson J.K."/>
            <person name="James T.Y."/>
            <person name="O'Malley M.A."/>
            <person name="Stajich J.E."/>
            <person name="Spatafora J.W."/>
            <person name="Visel A."/>
            <person name="Grigoriev I.V."/>
        </authorList>
    </citation>
    <scope>NUCLEOTIDE SEQUENCE [LARGE SCALE GENOMIC DNA]</scope>
    <source>
        <strain evidence="7 8">12-1054</strain>
    </source>
</reference>
<dbReference type="STRING" id="56484.A0A1Y2F6N8"/>
<sequence length="373" mass="41377">RRLLGRIHSAAKRTTAYGNITFSIDPRDTLNALRSHSWRIIDAQWVFLFALAAFALSIADARVLFKVGFCVAISTLLLVPVLSQFFLPFMPVACWLVFFFSCRFIPASYRPPISVRVLPALENILYGANLSNILAKHTNTVLDVLAWLPYGVIHYAGPFLCAAFLFFFGPPETVPVFSMAFGYMNIIGVLIQIAFPCSPPWYENLYGLAPAHYGMQGSPGGLARIDTLFGGNTYTGTFTASPMVFGAFPSLHSGSATIEALFLAHVFPKATPYFYGYVLWIWWSTMYLTHHYFVDLIGGSILAASCFYVAHRNFLPQLQPEKLTRFEYEDSVRGHMSESDGFARLPLADDLEAGREQAWALGSVSSSSGHTTP</sequence>
<feature type="non-terminal residue" evidence="7">
    <location>
        <position position="373"/>
    </location>
</feature>
<dbReference type="SUPFAM" id="SSF48317">
    <property type="entry name" value="Acid phosphatase/Vanadium-dependent haloperoxidase"/>
    <property type="match status" value="1"/>
</dbReference>
<evidence type="ECO:0000256" key="5">
    <source>
        <dbReference type="SAM" id="Phobius"/>
    </source>
</evidence>
<comment type="caution">
    <text evidence="7">The sequence shown here is derived from an EMBL/GenBank/DDBJ whole genome shotgun (WGS) entry which is preliminary data.</text>
</comment>
<keyword evidence="3 5" id="KW-1133">Transmembrane helix</keyword>
<dbReference type="InterPro" id="IPR052185">
    <property type="entry name" value="IPC_Synthase-Related"/>
</dbReference>
<proteinExistence type="predicted"/>
<dbReference type="GeneID" id="63784019"/>
<dbReference type="Gene3D" id="1.20.144.10">
    <property type="entry name" value="Phosphatidic acid phosphatase type 2/haloperoxidase"/>
    <property type="match status" value="1"/>
</dbReference>
<feature type="domain" description="Phosphatidic acid phosphatase type 2/haloperoxidase" evidence="6">
    <location>
        <begin position="174"/>
        <end position="311"/>
    </location>
</feature>
<feature type="transmembrane region" description="Helical" evidence="5">
    <location>
        <begin position="85"/>
        <end position="105"/>
    </location>
</feature>
<feature type="transmembrane region" description="Helical" evidence="5">
    <location>
        <begin position="292"/>
        <end position="310"/>
    </location>
</feature>
<dbReference type="GO" id="GO:0030148">
    <property type="term" value="P:sphingolipid biosynthetic process"/>
    <property type="evidence" value="ECO:0007669"/>
    <property type="project" value="TreeGrafter"/>
</dbReference>
<dbReference type="GO" id="GO:0016020">
    <property type="term" value="C:membrane"/>
    <property type="evidence" value="ECO:0007669"/>
    <property type="project" value="UniProtKB-SubCell"/>
</dbReference>
<dbReference type="PANTHER" id="PTHR31310:SF11">
    <property type="entry name" value="INOSITOL PHOSPHORYLCERAMIDE SYNTHASE CATALYTIC SUBUNIT AUR1"/>
    <property type="match status" value="1"/>
</dbReference>
<dbReference type="AlphaFoldDB" id="A0A1Y2F6N8"/>
<organism evidence="7 8">
    <name type="scientific">Protomyces lactucae-debilis</name>
    <dbReference type="NCBI Taxonomy" id="2754530"/>
    <lineage>
        <taxon>Eukaryota</taxon>
        <taxon>Fungi</taxon>
        <taxon>Dikarya</taxon>
        <taxon>Ascomycota</taxon>
        <taxon>Taphrinomycotina</taxon>
        <taxon>Taphrinomycetes</taxon>
        <taxon>Taphrinales</taxon>
        <taxon>Protomycetaceae</taxon>
        <taxon>Protomyces</taxon>
    </lineage>
</organism>
<feature type="transmembrane region" description="Helical" evidence="5">
    <location>
        <begin position="147"/>
        <end position="169"/>
    </location>
</feature>